<comment type="caution">
    <text evidence="10">The sequence shown here is derived from an EMBL/GenBank/DDBJ whole genome shotgun (WGS) entry which is preliminary data.</text>
</comment>
<protein>
    <recommendedName>
        <fullName evidence="4 9">Thiopurine S-methyltransferase</fullName>
        <ecNumber evidence="4 9">2.1.1.67</ecNumber>
    </recommendedName>
    <alternativeName>
        <fullName evidence="9">Thiopurine methyltransferase</fullName>
    </alternativeName>
</protein>
<evidence type="ECO:0000256" key="3">
    <source>
        <dbReference type="ARBA" id="ARBA00008145"/>
    </source>
</evidence>
<accession>A0A853H0A2</accession>
<feature type="binding site" evidence="9">
    <location>
        <position position="45"/>
    </location>
    <ligand>
        <name>S-adenosyl-L-methionine</name>
        <dbReference type="ChEBI" id="CHEBI:59789"/>
    </ligand>
</feature>
<dbReference type="Pfam" id="PF05724">
    <property type="entry name" value="TPMT"/>
    <property type="match status" value="1"/>
</dbReference>
<keyword evidence="6 9" id="KW-0489">Methyltransferase</keyword>
<dbReference type="PANTHER" id="PTHR10259:SF11">
    <property type="entry name" value="THIOPURINE S-METHYLTRANSFERASE"/>
    <property type="match status" value="1"/>
</dbReference>
<dbReference type="RefSeq" id="WP_130038799.1">
    <property type="nucleotide sequence ID" value="NZ_JACCEV010000001.1"/>
</dbReference>
<dbReference type="NCBIfam" id="NF009732">
    <property type="entry name" value="PRK13255.1"/>
    <property type="match status" value="1"/>
</dbReference>
<dbReference type="Proteomes" id="UP000554144">
    <property type="component" value="Unassembled WGS sequence"/>
</dbReference>
<name>A0A853H0A2_9BURK</name>
<organism evidence="10 11">
    <name type="scientific">Pollutimonas harenae</name>
    <dbReference type="NCBI Taxonomy" id="657015"/>
    <lineage>
        <taxon>Bacteria</taxon>
        <taxon>Pseudomonadati</taxon>
        <taxon>Pseudomonadota</taxon>
        <taxon>Betaproteobacteria</taxon>
        <taxon>Burkholderiales</taxon>
        <taxon>Alcaligenaceae</taxon>
        <taxon>Pollutimonas</taxon>
    </lineage>
</organism>
<dbReference type="EMBL" id="JACCEV010000001">
    <property type="protein sequence ID" value="NYT84003.1"/>
    <property type="molecule type" value="Genomic_DNA"/>
</dbReference>
<dbReference type="NCBIfam" id="TIGR03840">
    <property type="entry name" value="TMPT_Se_Te"/>
    <property type="match status" value="1"/>
</dbReference>
<dbReference type="HAMAP" id="MF_00812">
    <property type="entry name" value="Thiopur_methtran"/>
    <property type="match status" value="1"/>
</dbReference>
<dbReference type="AlphaFoldDB" id="A0A853H0A2"/>
<dbReference type="PANTHER" id="PTHR10259">
    <property type="entry name" value="THIOPURINE S-METHYLTRANSFERASE"/>
    <property type="match status" value="1"/>
</dbReference>
<evidence type="ECO:0000256" key="2">
    <source>
        <dbReference type="ARBA" id="ARBA00004496"/>
    </source>
</evidence>
<feature type="binding site" evidence="9">
    <location>
        <position position="123"/>
    </location>
    <ligand>
        <name>S-adenosyl-L-methionine</name>
        <dbReference type="ChEBI" id="CHEBI:59789"/>
    </ligand>
</feature>
<sequence>MEPDFWRARWRDEQTGFHQQRVTPLLQKYWPSLERPRGSRILVPLCGKSLDMIWLAGQGHDVLGIELAQQPIEQFFAENKLQPTVHTSSEGTHYRCENIELICGDIFDIGADTLATCQGAYDRAALVALPAAMRQRYVVHVYGQLAKNYRGLLLTLDYDQNEMDGPPFAVNDAEVQNLYAAHSQAKLIDQRAILDKEPKFKERGLTRLDTLVYQLSGIS</sequence>
<dbReference type="InterPro" id="IPR025835">
    <property type="entry name" value="Thiopurine_S-MeTrfase"/>
</dbReference>
<dbReference type="GO" id="GO:0010038">
    <property type="term" value="P:response to metal ion"/>
    <property type="evidence" value="ECO:0007669"/>
    <property type="project" value="InterPro"/>
</dbReference>
<dbReference type="GO" id="GO:0008119">
    <property type="term" value="F:thiopurine S-methyltransferase activity"/>
    <property type="evidence" value="ECO:0007669"/>
    <property type="project" value="UniProtKB-UniRule"/>
</dbReference>
<dbReference type="InterPro" id="IPR022474">
    <property type="entry name" value="Thiopur_S-MeTfrase_Se/Te_detox"/>
</dbReference>
<dbReference type="PROSITE" id="PS51585">
    <property type="entry name" value="SAM_MT_TPMT"/>
    <property type="match status" value="1"/>
</dbReference>
<evidence type="ECO:0000256" key="7">
    <source>
        <dbReference type="ARBA" id="ARBA00022679"/>
    </source>
</evidence>
<dbReference type="FunFam" id="3.40.50.150:FF:000101">
    <property type="entry name" value="Thiopurine S-methyltransferase"/>
    <property type="match status" value="1"/>
</dbReference>
<proteinExistence type="inferred from homology"/>
<reference evidence="10 11" key="1">
    <citation type="submission" date="2020-07" db="EMBL/GenBank/DDBJ databases">
        <title>Taxonomic revisions and descriptions of new bacterial species based on genomic comparisons in the high-G+C-content subgroup of the family Alcaligenaceae.</title>
        <authorList>
            <person name="Szabo A."/>
            <person name="Felfoldi T."/>
        </authorList>
    </citation>
    <scope>NUCLEOTIDE SEQUENCE [LARGE SCALE GENOMIC DNA]</scope>
    <source>
        <strain evidence="10 11">DSM 25667</strain>
    </source>
</reference>
<keyword evidence="7 9" id="KW-0808">Transferase</keyword>
<evidence type="ECO:0000256" key="8">
    <source>
        <dbReference type="ARBA" id="ARBA00022691"/>
    </source>
</evidence>
<dbReference type="SUPFAM" id="SSF53335">
    <property type="entry name" value="S-adenosyl-L-methionine-dependent methyltransferases"/>
    <property type="match status" value="1"/>
</dbReference>
<dbReference type="Gene3D" id="3.40.50.150">
    <property type="entry name" value="Vaccinia Virus protein VP39"/>
    <property type="match status" value="1"/>
</dbReference>
<dbReference type="PIRSF" id="PIRSF023956">
    <property type="entry name" value="Thiopurine_S-methyltransferase"/>
    <property type="match status" value="1"/>
</dbReference>
<comment type="catalytic activity">
    <reaction evidence="1 9">
        <text>S-adenosyl-L-methionine + a thiopurine = S-adenosyl-L-homocysteine + a thiopurine S-methylether.</text>
        <dbReference type="EC" id="2.1.1.67"/>
    </reaction>
</comment>
<evidence type="ECO:0000313" key="10">
    <source>
        <dbReference type="EMBL" id="NYT84003.1"/>
    </source>
</evidence>
<gene>
    <name evidence="9" type="primary">tpm</name>
    <name evidence="10" type="ORF">H0A62_00170</name>
</gene>
<comment type="subcellular location">
    <subcellularLocation>
        <location evidence="2 9">Cytoplasm</location>
    </subcellularLocation>
</comment>
<dbReference type="InterPro" id="IPR029063">
    <property type="entry name" value="SAM-dependent_MTases_sf"/>
</dbReference>
<dbReference type="OrthoDB" id="9778208at2"/>
<evidence type="ECO:0000256" key="9">
    <source>
        <dbReference type="HAMAP-Rule" id="MF_00812"/>
    </source>
</evidence>
<evidence type="ECO:0000256" key="5">
    <source>
        <dbReference type="ARBA" id="ARBA00022490"/>
    </source>
</evidence>
<keyword evidence="5 9" id="KW-0963">Cytoplasm</keyword>
<dbReference type="InterPro" id="IPR008854">
    <property type="entry name" value="TPMT"/>
</dbReference>
<keyword evidence="8 9" id="KW-0949">S-adenosyl-L-methionine</keyword>
<feature type="binding site" evidence="9">
    <location>
        <position position="66"/>
    </location>
    <ligand>
        <name>S-adenosyl-L-methionine</name>
        <dbReference type="ChEBI" id="CHEBI:59789"/>
    </ligand>
</feature>
<dbReference type="EC" id="2.1.1.67" evidence="4 9"/>
<comment type="similarity">
    <text evidence="3 9">Belongs to the class I-like SAM-binding methyltransferase superfamily. TPMT family.</text>
</comment>
<feature type="binding site" evidence="9">
    <location>
        <position position="10"/>
    </location>
    <ligand>
        <name>S-adenosyl-L-methionine</name>
        <dbReference type="ChEBI" id="CHEBI:59789"/>
    </ligand>
</feature>
<keyword evidence="11" id="KW-1185">Reference proteome</keyword>
<evidence type="ECO:0000256" key="6">
    <source>
        <dbReference type="ARBA" id="ARBA00022603"/>
    </source>
</evidence>
<evidence type="ECO:0000256" key="1">
    <source>
        <dbReference type="ARBA" id="ARBA00000903"/>
    </source>
</evidence>
<evidence type="ECO:0000313" key="11">
    <source>
        <dbReference type="Proteomes" id="UP000554144"/>
    </source>
</evidence>
<dbReference type="GO" id="GO:0032259">
    <property type="term" value="P:methylation"/>
    <property type="evidence" value="ECO:0007669"/>
    <property type="project" value="UniProtKB-KW"/>
</dbReference>
<dbReference type="GO" id="GO:0005737">
    <property type="term" value="C:cytoplasm"/>
    <property type="evidence" value="ECO:0007669"/>
    <property type="project" value="UniProtKB-SubCell"/>
</dbReference>
<evidence type="ECO:0000256" key="4">
    <source>
        <dbReference type="ARBA" id="ARBA00011905"/>
    </source>
</evidence>